<dbReference type="PANTHER" id="PTHR47435:SF4">
    <property type="entry name" value="KELCH REPEAT PROTEIN (AFU_ORTHOLOGUE AFUA_5G12780)"/>
    <property type="match status" value="1"/>
</dbReference>
<evidence type="ECO:0000313" key="6">
    <source>
        <dbReference type="Proteomes" id="UP000239649"/>
    </source>
</evidence>
<evidence type="ECO:0000313" key="5">
    <source>
        <dbReference type="EMBL" id="PSC68295.1"/>
    </source>
</evidence>
<evidence type="ECO:0000256" key="2">
    <source>
        <dbReference type="ARBA" id="ARBA00022441"/>
    </source>
</evidence>
<dbReference type="Gene3D" id="2.120.10.80">
    <property type="entry name" value="Kelch-type beta propeller"/>
    <property type="match status" value="2"/>
</dbReference>
<evidence type="ECO:0000256" key="1">
    <source>
        <dbReference type="ARBA" id="ARBA00001954"/>
    </source>
</evidence>
<dbReference type="GO" id="GO:0005829">
    <property type="term" value="C:cytosol"/>
    <property type="evidence" value="ECO:0007669"/>
    <property type="project" value="TreeGrafter"/>
</dbReference>
<dbReference type="STRING" id="554055.A0A2P6V2H3"/>
<gene>
    <name evidence="5" type="ORF">C2E20_8118</name>
</gene>
<proteinExistence type="predicted"/>
<evidence type="ECO:0000256" key="4">
    <source>
        <dbReference type="ARBA" id="ARBA00023004"/>
    </source>
</evidence>
<sequence>MKWIELAASGDVPQARSSHSLTAIGDTLYLWGGEHAPRVPLGGDLYAYSLAQQTWRKVAVQGEPPSLRNAHAAAALGSDLYIFGGRSGIDIGEGSLNDLWRFDTTAATWQQVHPAAGSPLPLRRSYHRLEAAGGKLYMFGGCGEGCTGRLADLWEFDPAALTWRQLQSSDAIKGRGGAGFAATPGALWVIAGFTGQEMNDVHRFDLATDTWDCPRCCSHGGDASVAARDGDGAATGGAAAAAPACGHGDAVELPARSVCAVAAHGCSACVHANHVVVFGGEVDPSTLGHAGAGAYDNDCYCLDTACQHWHRMAPAGSPPAPRGWLAAAACSRGIVIHGGNGISNERLGDMWLLEMHD</sequence>
<reference evidence="5 6" key="1">
    <citation type="journal article" date="2018" name="Plant J.">
        <title>Genome sequences of Chlorella sorokiniana UTEX 1602 and Micractinium conductrix SAG 241.80: implications to maltose excretion by a green alga.</title>
        <authorList>
            <person name="Arriola M.B."/>
            <person name="Velmurugan N."/>
            <person name="Zhang Y."/>
            <person name="Plunkett M.H."/>
            <person name="Hondzo H."/>
            <person name="Barney B.M."/>
        </authorList>
    </citation>
    <scope>NUCLEOTIDE SEQUENCE [LARGE SCALE GENOMIC DNA]</scope>
    <source>
        <strain evidence="5 6">SAG 241.80</strain>
    </source>
</reference>
<evidence type="ECO:0000256" key="3">
    <source>
        <dbReference type="ARBA" id="ARBA00022737"/>
    </source>
</evidence>
<dbReference type="InterPro" id="IPR015915">
    <property type="entry name" value="Kelch-typ_b-propeller"/>
</dbReference>
<accession>A0A2P6V2H3</accession>
<keyword evidence="2" id="KW-0880">Kelch repeat</keyword>
<dbReference type="EMBL" id="LHPF02000039">
    <property type="protein sequence ID" value="PSC68295.1"/>
    <property type="molecule type" value="Genomic_DNA"/>
</dbReference>
<name>A0A2P6V2H3_9CHLO</name>
<dbReference type="InterPro" id="IPR006652">
    <property type="entry name" value="Kelch_1"/>
</dbReference>
<dbReference type="Proteomes" id="UP000239649">
    <property type="component" value="Unassembled WGS sequence"/>
</dbReference>
<dbReference type="SUPFAM" id="SSF117281">
    <property type="entry name" value="Kelch motif"/>
    <property type="match status" value="1"/>
</dbReference>
<dbReference type="GO" id="GO:0030234">
    <property type="term" value="F:enzyme regulator activity"/>
    <property type="evidence" value="ECO:0007669"/>
    <property type="project" value="TreeGrafter"/>
</dbReference>
<organism evidence="5 6">
    <name type="scientific">Micractinium conductrix</name>
    <dbReference type="NCBI Taxonomy" id="554055"/>
    <lineage>
        <taxon>Eukaryota</taxon>
        <taxon>Viridiplantae</taxon>
        <taxon>Chlorophyta</taxon>
        <taxon>core chlorophytes</taxon>
        <taxon>Trebouxiophyceae</taxon>
        <taxon>Chlorellales</taxon>
        <taxon>Chlorellaceae</taxon>
        <taxon>Chlorella clade</taxon>
        <taxon>Micractinium</taxon>
    </lineage>
</organism>
<keyword evidence="4" id="KW-0408">Iron</keyword>
<dbReference type="GO" id="GO:0019760">
    <property type="term" value="P:glucosinolate metabolic process"/>
    <property type="evidence" value="ECO:0007669"/>
    <property type="project" value="UniProtKB-ARBA"/>
</dbReference>
<dbReference type="AlphaFoldDB" id="A0A2P6V2H3"/>
<dbReference type="OrthoDB" id="10250130at2759"/>
<dbReference type="PANTHER" id="PTHR47435">
    <property type="entry name" value="KELCH REPEAT PROTEIN (AFU_ORTHOLOGUE AFUA_5G12780)"/>
    <property type="match status" value="1"/>
</dbReference>
<dbReference type="Pfam" id="PF24681">
    <property type="entry name" value="Kelch_KLHDC2_KLHL20_DRC7"/>
    <property type="match status" value="2"/>
</dbReference>
<keyword evidence="3" id="KW-0677">Repeat</keyword>
<keyword evidence="6" id="KW-1185">Reference proteome</keyword>
<protein>
    <submittedName>
        <fullName evidence="5">Nitrile-specifier 5-like</fullName>
    </submittedName>
</protein>
<comment type="caution">
    <text evidence="5">The sequence shown here is derived from an EMBL/GenBank/DDBJ whole genome shotgun (WGS) entry which is preliminary data.</text>
</comment>
<dbReference type="SMART" id="SM00612">
    <property type="entry name" value="Kelch"/>
    <property type="match status" value="2"/>
</dbReference>
<comment type="cofactor">
    <cofactor evidence="1">
        <name>Fe(2+)</name>
        <dbReference type="ChEBI" id="CHEBI:29033"/>
    </cofactor>
</comment>